<gene>
    <name evidence="1" type="ORF">HPB52_006676</name>
</gene>
<evidence type="ECO:0000313" key="1">
    <source>
        <dbReference type="EMBL" id="KAH7961283.1"/>
    </source>
</evidence>
<proteinExistence type="predicted"/>
<evidence type="ECO:0008006" key="3">
    <source>
        <dbReference type="Google" id="ProtNLM"/>
    </source>
</evidence>
<dbReference type="EMBL" id="JABSTV010001249">
    <property type="protein sequence ID" value="KAH7961283.1"/>
    <property type="molecule type" value="Genomic_DNA"/>
</dbReference>
<protein>
    <recommendedName>
        <fullName evidence="3">Hexosyltransferase</fullName>
    </recommendedName>
</protein>
<evidence type="ECO:0000313" key="2">
    <source>
        <dbReference type="Proteomes" id="UP000821837"/>
    </source>
</evidence>
<dbReference type="AlphaFoldDB" id="A0A9D4PYJ1"/>
<sequence>MAEFISCVNCSSSAPSGLVWRAVSDGAREVLLEYPDLLMDTYAIWNRCPRLTVLVTSEPGRRAQRDAIRATWGHLDFRCNCSYRVVFFMSAVPRSKQHYALKEDHGQLVGEGGRRQPHPPVGRWRVRIVRGP</sequence>
<keyword evidence="2" id="KW-1185">Reference proteome</keyword>
<name>A0A9D4PYJ1_RHISA</name>
<dbReference type="Proteomes" id="UP000821837">
    <property type="component" value="Chromosome 3"/>
</dbReference>
<comment type="caution">
    <text evidence="1">The sequence shown here is derived from an EMBL/GenBank/DDBJ whole genome shotgun (WGS) entry which is preliminary data.</text>
</comment>
<organism evidence="1 2">
    <name type="scientific">Rhipicephalus sanguineus</name>
    <name type="common">Brown dog tick</name>
    <name type="synonym">Ixodes sanguineus</name>
    <dbReference type="NCBI Taxonomy" id="34632"/>
    <lineage>
        <taxon>Eukaryota</taxon>
        <taxon>Metazoa</taxon>
        <taxon>Ecdysozoa</taxon>
        <taxon>Arthropoda</taxon>
        <taxon>Chelicerata</taxon>
        <taxon>Arachnida</taxon>
        <taxon>Acari</taxon>
        <taxon>Parasitiformes</taxon>
        <taxon>Ixodida</taxon>
        <taxon>Ixodoidea</taxon>
        <taxon>Ixodidae</taxon>
        <taxon>Rhipicephalinae</taxon>
        <taxon>Rhipicephalus</taxon>
        <taxon>Rhipicephalus</taxon>
    </lineage>
</organism>
<dbReference type="VEuPathDB" id="VectorBase:RSAN_054564"/>
<reference evidence="1" key="1">
    <citation type="journal article" date="2020" name="Cell">
        <title>Large-Scale Comparative Analyses of Tick Genomes Elucidate Their Genetic Diversity and Vector Capacities.</title>
        <authorList>
            <consortium name="Tick Genome and Microbiome Consortium (TIGMIC)"/>
            <person name="Jia N."/>
            <person name="Wang J."/>
            <person name="Shi W."/>
            <person name="Du L."/>
            <person name="Sun Y."/>
            <person name="Zhan W."/>
            <person name="Jiang J.F."/>
            <person name="Wang Q."/>
            <person name="Zhang B."/>
            <person name="Ji P."/>
            <person name="Bell-Sakyi L."/>
            <person name="Cui X.M."/>
            <person name="Yuan T.T."/>
            <person name="Jiang B.G."/>
            <person name="Yang W.F."/>
            <person name="Lam T.T."/>
            <person name="Chang Q.C."/>
            <person name="Ding S.J."/>
            <person name="Wang X.J."/>
            <person name="Zhu J.G."/>
            <person name="Ruan X.D."/>
            <person name="Zhao L."/>
            <person name="Wei J.T."/>
            <person name="Ye R.Z."/>
            <person name="Que T.C."/>
            <person name="Du C.H."/>
            <person name="Zhou Y.H."/>
            <person name="Cheng J.X."/>
            <person name="Dai P.F."/>
            <person name="Guo W.B."/>
            <person name="Han X.H."/>
            <person name="Huang E.J."/>
            <person name="Li L.F."/>
            <person name="Wei W."/>
            <person name="Gao Y.C."/>
            <person name="Liu J.Z."/>
            <person name="Shao H.Z."/>
            <person name="Wang X."/>
            <person name="Wang C.C."/>
            <person name="Yang T.C."/>
            <person name="Huo Q.B."/>
            <person name="Li W."/>
            <person name="Chen H.Y."/>
            <person name="Chen S.E."/>
            <person name="Zhou L.G."/>
            <person name="Ni X.B."/>
            <person name="Tian J.H."/>
            <person name="Sheng Y."/>
            <person name="Liu T."/>
            <person name="Pan Y.S."/>
            <person name="Xia L.Y."/>
            <person name="Li J."/>
            <person name="Zhao F."/>
            <person name="Cao W.C."/>
        </authorList>
    </citation>
    <scope>NUCLEOTIDE SEQUENCE</scope>
    <source>
        <strain evidence="1">Rsan-2018</strain>
    </source>
</reference>
<reference evidence="1" key="2">
    <citation type="submission" date="2021-09" db="EMBL/GenBank/DDBJ databases">
        <authorList>
            <person name="Jia N."/>
            <person name="Wang J."/>
            <person name="Shi W."/>
            <person name="Du L."/>
            <person name="Sun Y."/>
            <person name="Zhan W."/>
            <person name="Jiang J."/>
            <person name="Wang Q."/>
            <person name="Zhang B."/>
            <person name="Ji P."/>
            <person name="Sakyi L.B."/>
            <person name="Cui X."/>
            <person name="Yuan T."/>
            <person name="Jiang B."/>
            <person name="Yang W."/>
            <person name="Lam T.T.-Y."/>
            <person name="Chang Q."/>
            <person name="Ding S."/>
            <person name="Wang X."/>
            <person name="Zhu J."/>
            <person name="Ruan X."/>
            <person name="Zhao L."/>
            <person name="Wei J."/>
            <person name="Que T."/>
            <person name="Du C."/>
            <person name="Cheng J."/>
            <person name="Dai P."/>
            <person name="Han X."/>
            <person name="Huang E."/>
            <person name="Gao Y."/>
            <person name="Liu J."/>
            <person name="Shao H."/>
            <person name="Ye R."/>
            <person name="Li L."/>
            <person name="Wei W."/>
            <person name="Wang X."/>
            <person name="Wang C."/>
            <person name="Huo Q."/>
            <person name="Li W."/>
            <person name="Guo W."/>
            <person name="Chen H."/>
            <person name="Chen S."/>
            <person name="Zhou L."/>
            <person name="Zhou L."/>
            <person name="Ni X."/>
            <person name="Tian J."/>
            <person name="Zhou Y."/>
            <person name="Sheng Y."/>
            <person name="Liu T."/>
            <person name="Pan Y."/>
            <person name="Xia L."/>
            <person name="Li J."/>
            <person name="Zhao F."/>
            <person name="Cao W."/>
        </authorList>
    </citation>
    <scope>NUCLEOTIDE SEQUENCE</scope>
    <source>
        <strain evidence="1">Rsan-2018</strain>
        <tissue evidence="1">Larvae</tissue>
    </source>
</reference>
<accession>A0A9D4PYJ1</accession>